<sequence length="68" mass="7328">MTNDKITYLKQCAGIADNPDQEGLDLFAQLIAEECAMIAQAGTAIAVSTVIKETFGVKTDTTYIDIED</sequence>
<organism evidence="1">
    <name type="scientific">uncultured Caudovirales phage</name>
    <dbReference type="NCBI Taxonomy" id="2100421"/>
    <lineage>
        <taxon>Viruses</taxon>
        <taxon>Duplodnaviria</taxon>
        <taxon>Heunggongvirae</taxon>
        <taxon>Uroviricota</taxon>
        <taxon>Caudoviricetes</taxon>
        <taxon>Peduoviridae</taxon>
        <taxon>Maltschvirus</taxon>
        <taxon>Maltschvirus maltsch</taxon>
    </lineage>
</organism>
<evidence type="ECO:0000313" key="1">
    <source>
        <dbReference type="EMBL" id="CAB4125532.1"/>
    </source>
</evidence>
<accession>A0A6J5KVY2</accession>
<reference evidence="1" key="1">
    <citation type="submission" date="2020-04" db="EMBL/GenBank/DDBJ databases">
        <authorList>
            <person name="Chiriac C."/>
            <person name="Salcher M."/>
            <person name="Ghai R."/>
            <person name="Kavagutti S V."/>
        </authorList>
    </citation>
    <scope>NUCLEOTIDE SEQUENCE</scope>
</reference>
<dbReference type="EMBL" id="LR798231">
    <property type="protein sequence ID" value="CAB5208410.1"/>
    <property type="molecule type" value="Genomic_DNA"/>
</dbReference>
<protein>
    <submittedName>
        <fullName evidence="1">Uncharacterized protein</fullName>
    </submittedName>
</protein>
<dbReference type="EMBL" id="LR796187">
    <property type="protein sequence ID" value="CAB4125532.1"/>
    <property type="molecule type" value="Genomic_DNA"/>
</dbReference>
<name>A0A6J5KVY2_9CAUD</name>
<evidence type="ECO:0000313" key="2">
    <source>
        <dbReference type="EMBL" id="CAB5208410.1"/>
    </source>
</evidence>
<gene>
    <name evidence="2" type="ORF">UFOVP181_14</name>
    <name evidence="1" type="ORF">UFOVP57_149</name>
</gene>
<proteinExistence type="predicted"/>